<sequence>MYSKILVPLDASATAQTAAEHAIAMARSIKAALRFMTVIDFNGFIGAVPSIVGVMNNDARLMLDDWMSKASQWGLDASTAIAETDPNTPRVADAIVAEAGRWNADLIVIGSHGRSGVRHLLLGSVAEGVARRSMIPVLIVHPGEKPSS</sequence>
<dbReference type="InterPro" id="IPR006015">
    <property type="entry name" value="Universal_stress_UspA"/>
</dbReference>
<dbReference type="InterPro" id="IPR006016">
    <property type="entry name" value="UspA"/>
</dbReference>
<gene>
    <name evidence="3" type="ORF">CARN2_3274</name>
</gene>
<comment type="caution">
    <text evidence="3">The sequence shown here is derived from an EMBL/GenBank/DDBJ whole genome shotgun (WGS) entry which is preliminary data.</text>
</comment>
<evidence type="ECO:0000259" key="2">
    <source>
        <dbReference type="Pfam" id="PF00582"/>
    </source>
</evidence>
<proteinExistence type="inferred from homology"/>
<dbReference type="Gene3D" id="3.40.50.620">
    <property type="entry name" value="HUPs"/>
    <property type="match status" value="1"/>
</dbReference>
<comment type="similarity">
    <text evidence="1">Belongs to the universal stress protein A family.</text>
</comment>
<evidence type="ECO:0000256" key="1">
    <source>
        <dbReference type="ARBA" id="ARBA00008791"/>
    </source>
</evidence>
<name>E6PS93_9ZZZZ</name>
<reference evidence="3" key="1">
    <citation type="submission" date="2009-10" db="EMBL/GenBank/DDBJ databases">
        <title>Diversity of trophic interactions inside an arsenic-rich microbial ecosystem.</title>
        <authorList>
            <person name="Bertin P.N."/>
            <person name="Heinrich-Salmeron A."/>
            <person name="Pelletier E."/>
            <person name="Goulhen-Chollet F."/>
            <person name="Arsene-Ploetze F."/>
            <person name="Gallien S."/>
            <person name="Calteau A."/>
            <person name="Vallenet D."/>
            <person name="Casiot C."/>
            <person name="Chane-Woon-Ming B."/>
            <person name="Giloteaux L."/>
            <person name="Barakat M."/>
            <person name="Bonnefoy V."/>
            <person name="Bruneel O."/>
            <person name="Chandler M."/>
            <person name="Cleiss J."/>
            <person name="Duran R."/>
            <person name="Elbaz-Poulichet F."/>
            <person name="Fonknechten N."/>
            <person name="Lauga B."/>
            <person name="Mornico D."/>
            <person name="Ortet P."/>
            <person name="Schaeffer C."/>
            <person name="Siguier P."/>
            <person name="Alexander Thil Smith A."/>
            <person name="Van Dorsselaer A."/>
            <person name="Weissenbach J."/>
            <person name="Medigue C."/>
            <person name="Le Paslier D."/>
        </authorList>
    </citation>
    <scope>NUCLEOTIDE SEQUENCE</scope>
</reference>
<dbReference type="Pfam" id="PF00582">
    <property type="entry name" value="Usp"/>
    <property type="match status" value="1"/>
</dbReference>
<dbReference type="PANTHER" id="PTHR46268:SF6">
    <property type="entry name" value="UNIVERSAL STRESS PROTEIN UP12"/>
    <property type="match status" value="1"/>
</dbReference>
<dbReference type="PRINTS" id="PR01438">
    <property type="entry name" value="UNVRSLSTRESS"/>
</dbReference>
<dbReference type="PANTHER" id="PTHR46268">
    <property type="entry name" value="STRESS RESPONSE PROTEIN NHAX"/>
    <property type="match status" value="1"/>
</dbReference>
<dbReference type="SUPFAM" id="SSF52402">
    <property type="entry name" value="Adenine nucleotide alpha hydrolases-like"/>
    <property type="match status" value="1"/>
</dbReference>
<dbReference type="AlphaFoldDB" id="E6PS93"/>
<dbReference type="CDD" id="cd00293">
    <property type="entry name" value="USP-like"/>
    <property type="match status" value="1"/>
</dbReference>
<protein>
    <submittedName>
        <fullName evidence="3">Putative universal stress protein family UspA</fullName>
    </submittedName>
</protein>
<dbReference type="InterPro" id="IPR014729">
    <property type="entry name" value="Rossmann-like_a/b/a_fold"/>
</dbReference>
<dbReference type="EMBL" id="CABM01000047">
    <property type="protein sequence ID" value="CBH97799.1"/>
    <property type="molecule type" value="Genomic_DNA"/>
</dbReference>
<evidence type="ECO:0000313" key="3">
    <source>
        <dbReference type="EMBL" id="CBH97799.1"/>
    </source>
</evidence>
<accession>E6PS93</accession>
<organism evidence="3">
    <name type="scientific">mine drainage metagenome</name>
    <dbReference type="NCBI Taxonomy" id="410659"/>
    <lineage>
        <taxon>unclassified sequences</taxon>
        <taxon>metagenomes</taxon>
        <taxon>ecological metagenomes</taxon>
    </lineage>
</organism>
<feature type="domain" description="UspA" evidence="2">
    <location>
        <begin position="1"/>
        <end position="141"/>
    </location>
</feature>